<dbReference type="Proteomes" id="UP000291116">
    <property type="component" value="Unassembled WGS sequence"/>
</dbReference>
<dbReference type="EMBL" id="CAACVS010000005">
    <property type="protein sequence ID" value="VEU33662.1"/>
    <property type="molecule type" value="Genomic_DNA"/>
</dbReference>
<protein>
    <submittedName>
        <fullName evidence="2">Uncharacterized protein</fullName>
    </submittedName>
</protein>
<accession>A0A448YV46</accession>
<feature type="compositionally biased region" description="Polar residues" evidence="1">
    <location>
        <begin position="365"/>
        <end position="374"/>
    </location>
</feature>
<organism evidence="2 3">
    <name type="scientific">Pseudo-nitzschia multistriata</name>
    <dbReference type="NCBI Taxonomy" id="183589"/>
    <lineage>
        <taxon>Eukaryota</taxon>
        <taxon>Sar</taxon>
        <taxon>Stramenopiles</taxon>
        <taxon>Ochrophyta</taxon>
        <taxon>Bacillariophyta</taxon>
        <taxon>Bacillariophyceae</taxon>
        <taxon>Bacillariophycidae</taxon>
        <taxon>Bacillariales</taxon>
        <taxon>Bacillariaceae</taxon>
        <taxon>Pseudo-nitzschia</taxon>
    </lineage>
</organism>
<dbReference type="OrthoDB" id="422042at2759"/>
<gene>
    <name evidence="2" type="ORF">PSNMU_V1.4_AUG-EV-PASAV3_0003510</name>
</gene>
<evidence type="ECO:0000256" key="1">
    <source>
        <dbReference type="SAM" id="MobiDB-lite"/>
    </source>
</evidence>
<sequence length="1019" mass="113890">MYFFSDFHEFDEEVFKDSVREALVSVQHVLDTDRCPNLRLAESVDHEYVDKYKLADLLTNTAIISFLVVLEGLGLTKEELLRLHNQHSKAPSRATTLRFASTESCEFVKQETVDVPVRGLQKETREVTTDTKDFGIDESTTTRSTIETIVNRVTRRHYTVETSWEVSVYTGTDVENRRVIGKRTNGRFGLCRDVPANAPSERSGPLQEEVSPPVELSLTWLLQHIDADEGKSHFAIDRSPENTLTKTPIRNPQIEQAVSFFHSAFDWAEGVHERFAVDYPMGVRSGDGDIDEAQQLGSIESLDSDAVFVPLLPLFEDTPDGEEGRIQNNENDDVQAGSNAILSLPIGGDGDGNGNESDRERNHSPMGSSPLLSVPDTTRFLNEQIRTLREVRNRLRQDYPDPETTTTLISSAEADVSVLCLHAQELASRYAASIDYIESMLKNQLVAAIGKKIYSSDIDKFMRYHNDKLMNPGPKPFCHTIRQPRRYPDGILSLEREVSGPRGTLEMEPISTHVRQVECVPPTTIPLNSATTVELTGETYLHGWLNHGFGDASSNPPMRLIARARQFSSFLLVVGTMGSQNRMHPKNAIILRNKDEVHIPLLLNEIPTATEFNDAIGSLSPEQQRFAKAFRSMQLESSVLGVCIIQIKPQLEKLLGLPRDSLAKEMKLTEDLTELFVEYQVPSDLLSYDGGSSESTKDQVASVKENVKSILDVIAQQKKEQLEQQTLKTDMAVERRMASESPELRSKMDRRLAEYERRFASEPRILCKKMAKSDTRNRGRMNSAIKCLKVVSDNPPPPPKQRELTYDDDCEPENITEIGCFGATLPSSSKNNTIDFTAIPKILDKAIELNDRDASIRSTTITTADHGWTKRRQPNLLSKPQQESFSTAEIASEKNKAIDLLDALSRSGSLEIPFSELHVVVCATHRFEKNVMATVIRDNINPIEKLEMSTLLMASTILGVPARHLVCSEKKCKQLSESFPELVKMVDADGSPSESPSGAPINGMEESTLVDKSVADEIF</sequence>
<dbReference type="AlphaFoldDB" id="A0A448YV46"/>
<feature type="region of interest" description="Disordered" evidence="1">
    <location>
        <begin position="987"/>
        <end position="1019"/>
    </location>
</feature>
<name>A0A448YV46_9STRA</name>
<evidence type="ECO:0000313" key="2">
    <source>
        <dbReference type="EMBL" id="VEU33662.1"/>
    </source>
</evidence>
<feature type="region of interest" description="Disordered" evidence="1">
    <location>
        <begin position="341"/>
        <end position="374"/>
    </location>
</feature>
<proteinExistence type="predicted"/>
<evidence type="ECO:0000313" key="3">
    <source>
        <dbReference type="Proteomes" id="UP000291116"/>
    </source>
</evidence>
<reference evidence="2 3" key="1">
    <citation type="submission" date="2019-01" db="EMBL/GenBank/DDBJ databases">
        <authorList>
            <person name="Ferrante I. M."/>
        </authorList>
    </citation>
    <scope>NUCLEOTIDE SEQUENCE [LARGE SCALE GENOMIC DNA]</scope>
    <source>
        <strain evidence="2 3">B856</strain>
    </source>
</reference>
<keyword evidence="3" id="KW-1185">Reference proteome</keyword>